<sequence>MDERGRSRKDVRTGEFWDLVVVTAADEDQKEAYELQISDKLRRKEVPLGVPYHVFADPPGPKIGGYSQRLPNASALGKIFTALPLGDPVYQMLELKLAMYIDFPLHMKPGVLVTCADDIELYSISDTEIIAFDRPGFTAIAHPSPISVGTTHGVFVLEPKEESKADEMEYCHCHRFLHKPSINDMYEKGAVCKSVAAITSSGDAEFVYTDSIYYVDYATVKSLLNLFKEIGPLSCEIDAYGDFLQALGPGATSAYTKNTGNVTKEESGLVEIRQKIFHWLQGTPLNVILLNNSKFYHIGTTKEYLFHFTEDLELRAELGLISDAFSFCPRTMTSKAEVCVIHSILHPSCTVGPGTVIEYSRISSDVTVGQGTIISGCWIDSGLNVPSGAFLHSLSVNVDGTTGFVTVVLGIEDNLKQSVTALSDLSKLQLFGTNLIKCLSHWGLSDEILKFSGDRSSLNLWNACIFPLCSDLRSSFTMSLEMMQSVHNVCNFRLPKNLRLLSLQEILQLKNLEEMLKFRNKLYDDICQEKSNCN</sequence>
<dbReference type="Pfam" id="PF07959">
    <property type="entry name" value="Fucose_pyrophosphorylase"/>
    <property type="match status" value="1"/>
</dbReference>
<dbReference type="GO" id="GO:0042350">
    <property type="term" value="P:GDP-L-fucose biosynthetic process"/>
    <property type="evidence" value="ECO:0007669"/>
    <property type="project" value="UniProtKB-ARBA"/>
</dbReference>
<keyword evidence="2" id="KW-0547">Nucleotide-binding</keyword>
<dbReference type="InterPro" id="IPR011004">
    <property type="entry name" value="Trimer_LpxA-like_sf"/>
</dbReference>
<dbReference type="SUPFAM" id="SSF51161">
    <property type="entry name" value="Trimeric LpxA-like enzymes"/>
    <property type="match status" value="1"/>
</dbReference>
<feature type="domain" description="GDP-fucose pyrophosphorylase" evidence="3">
    <location>
        <begin position="64"/>
        <end position="470"/>
    </location>
</feature>
<dbReference type="InterPro" id="IPR012120">
    <property type="entry name" value="Fucose-1-phosphate_GuaTrfase"/>
</dbReference>
<organism evidence="4 5">
    <name type="scientific">Albula glossodonta</name>
    <name type="common">roundjaw bonefish</name>
    <dbReference type="NCBI Taxonomy" id="121402"/>
    <lineage>
        <taxon>Eukaryota</taxon>
        <taxon>Metazoa</taxon>
        <taxon>Chordata</taxon>
        <taxon>Craniata</taxon>
        <taxon>Vertebrata</taxon>
        <taxon>Euteleostomi</taxon>
        <taxon>Actinopterygii</taxon>
        <taxon>Neopterygii</taxon>
        <taxon>Teleostei</taxon>
        <taxon>Albuliformes</taxon>
        <taxon>Albulidae</taxon>
        <taxon>Albula</taxon>
    </lineage>
</organism>
<evidence type="ECO:0000256" key="1">
    <source>
        <dbReference type="ARBA" id="ARBA00022679"/>
    </source>
</evidence>
<evidence type="ECO:0000313" key="5">
    <source>
        <dbReference type="Proteomes" id="UP000824540"/>
    </source>
</evidence>
<evidence type="ECO:0000259" key="3">
    <source>
        <dbReference type="Pfam" id="PF07959"/>
    </source>
</evidence>
<evidence type="ECO:0000256" key="2">
    <source>
        <dbReference type="ARBA" id="ARBA00022741"/>
    </source>
</evidence>
<keyword evidence="1" id="KW-0808">Transferase</keyword>
<dbReference type="EMBL" id="JAFBMS010000034">
    <property type="protein sequence ID" value="KAG9341558.1"/>
    <property type="molecule type" value="Genomic_DNA"/>
</dbReference>
<dbReference type="PIRSF" id="PIRSF036640">
    <property type="entry name" value="FPGT"/>
    <property type="match status" value="1"/>
</dbReference>
<dbReference type="PANTHER" id="PTHR15045:SF1">
    <property type="entry name" value="FUCOSE-1-PHOSPHATE GUANYLYLTRANSFERASE"/>
    <property type="match status" value="1"/>
</dbReference>
<accession>A0A8T2NVM7</accession>
<dbReference type="PANTHER" id="PTHR15045">
    <property type="entry name" value="FUCOSE-1-PHOSPHATE GUANYLYLTRANSFERASE"/>
    <property type="match status" value="1"/>
</dbReference>
<proteinExistence type="predicted"/>
<gene>
    <name evidence="4" type="ORF">JZ751_019066</name>
</gene>
<dbReference type="OrthoDB" id="10062280at2759"/>
<keyword evidence="5" id="KW-1185">Reference proteome</keyword>
<dbReference type="AlphaFoldDB" id="A0A8T2NVM7"/>
<name>A0A8T2NVM7_9TELE</name>
<dbReference type="GO" id="GO:0000166">
    <property type="term" value="F:nucleotide binding"/>
    <property type="evidence" value="ECO:0007669"/>
    <property type="project" value="UniProtKB-KW"/>
</dbReference>
<comment type="caution">
    <text evidence="4">The sequence shown here is derived from an EMBL/GenBank/DDBJ whole genome shotgun (WGS) entry which is preliminary data.</text>
</comment>
<protein>
    <recommendedName>
        <fullName evidence="3">GDP-fucose pyrophosphorylase domain-containing protein</fullName>
    </recommendedName>
</protein>
<dbReference type="Gene3D" id="2.160.10.10">
    <property type="entry name" value="Hexapeptide repeat proteins"/>
    <property type="match status" value="1"/>
</dbReference>
<evidence type="ECO:0000313" key="4">
    <source>
        <dbReference type="EMBL" id="KAG9341558.1"/>
    </source>
</evidence>
<reference evidence="4" key="1">
    <citation type="thesis" date="2021" institute="BYU ScholarsArchive" country="Provo, UT, USA">
        <title>Applications of and Algorithms for Genome Assembly and Genomic Analyses with an Emphasis on Marine Teleosts.</title>
        <authorList>
            <person name="Pickett B.D."/>
        </authorList>
    </citation>
    <scope>NUCLEOTIDE SEQUENCE</scope>
    <source>
        <strain evidence="4">HI-2016</strain>
    </source>
</reference>
<dbReference type="Proteomes" id="UP000824540">
    <property type="component" value="Unassembled WGS sequence"/>
</dbReference>
<dbReference type="GO" id="GO:0016772">
    <property type="term" value="F:transferase activity, transferring phosphorus-containing groups"/>
    <property type="evidence" value="ECO:0007669"/>
    <property type="project" value="InterPro"/>
</dbReference>
<dbReference type="InterPro" id="IPR012887">
    <property type="entry name" value="GDP_fucose_pyrophosphorylase"/>
</dbReference>